<organism evidence="3 4">
    <name type="scientific">[Myrmecia] bisecta</name>
    <dbReference type="NCBI Taxonomy" id="41462"/>
    <lineage>
        <taxon>Eukaryota</taxon>
        <taxon>Viridiplantae</taxon>
        <taxon>Chlorophyta</taxon>
        <taxon>core chlorophytes</taxon>
        <taxon>Trebouxiophyceae</taxon>
        <taxon>Trebouxiales</taxon>
        <taxon>Trebouxiaceae</taxon>
        <taxon>Myrmecia</taxon>
    </lineage>
</organism>
<comment type="caution">
    <text evidence="3">The sequence shown here is derived from an EMBL/GenBank/DDBJ whole genome shotgun (WGS) entry which is preliminary data.</text>
</comment>
<feature type="compositionally biased region" description="Basic and acidic residues" evidence="2">
    <location>
        <begin position="11"/>
        <end position="25"/>
    </location>
</feature>
<proteinExistence type="predicted"/>
<accession>A0AAW1QGH1</accession>
<dbReference type="SUPFAM" id="SSF52047">
    <property type="entry name" value="RNI-like"/>
    <property type="match status" value="1"/>
</dbReference>
<name>A0AAW1QGH1_9CHLO</name>
<evidence type="ECO:0000256" key="1">
    <source>
        <dbReference type="ARBA" id="ARBA00004430"/>
    </source>
</evidence>
<feature type="compositionally biased region" description="Basic residues" evidence="2">
    <location>
        <begin position="1"/>
        <end position="10"/>
    </location>
</feature>
<protein>
    <submittedName>
        <fullName evidence="3">Uncharacterized protein</fullName>
    </submittedName>
</protein>
<dbReference type="EMBL" id="JALJOR010000003">
    <property type="protein sequence ID" value="KAK9820519.1"/>
    <property type="molecule type" value="Genomic_DNA"/>
</dbReference>
<evidence type="ECO:0000313" key="3">
    <source>
        <dbReference type="EMBL" id="KAK9820519.1"/>
    </source>
</evidence>
<gene>
    <name evidence="3" type="ORF">WJX72_011209</name>
</gene>
<evidence type="ECO:0000313" key="4">
    <source>
        <dbReference type="Proteomes" id="UP001489004"/>
    </source>
</evidence>
<comment type="subcellular location">
    <subcellularLocation>
        <location evidence="1">Cytoplasm</location>
        <location evidence="1">Cytoskeleton</location>
        <location evidence="1">Cilium axoneme</location>
    </subcellularLocation>
</comment>
<dbReference type="Gene3D" id="3.80.10.10">
    <property type="entry name" value="Ribonuclease Inhibitor"/>
    <property type="match status" value="1"/>
</dbReference>
<dbReference type="GO" id="GO:0005930">
    <property type="term" value="C:axoneme"/>
    <property type="evidence" value="ECO:0007669"/>
    <property type="project" value="UniProtKB-SubCell"/>
</dbReference>
<evidence type="ECO:0000256" key="2">
    <source>
        <dbReference type="SAM" id="MobiDB-lite"/>
    </source>
</evidence>
<dbReference type="Proteomes" id="UP001489004">
    <property type="component" value="Unassembled WGS sequence"/>
</dbReference>
<dbReference type="InterPro" id="IPR032675">
    <property type="entry name" value="LRR_dom_sf"/>
</dbReference>
<dbReference type="AlphaFoldDB" id="A0AAW1QGH1"/>
<feature type="region of interest" description="Disordered" evidence="2">
    <location>
        <begin position="1"/>
        <end position="25"/>
    </location>
</feature>
<sequence>MPPKKASGKKGKSELELQEPDHDASWERAVDSGIWDRPPPALPDANTWPTWGALRERILTACKEIRITWSPSLRDAFPVEIIKLSPQELTTMVFRGSANLTKLVLSPLTSCPKLTTLDLAHCPKLTYVLLQSASLQTLMLSNCPSLTKALIHCNKLDKLEILGCPNLDTLMIWSEFLTELDLSDSKDMTKLQLQCPQLIVRKLPLLQTPLPPAKPVHLPIATMLKERYKDLEQQQQEKQDVLRRLAVSSSVVPKTHKPF</sequence>
<keyword evidence="4" id="KW-1185">Reference proteome</keyword>
<reference evidence="3 4" key="1">
    <citation type="journal article" date="2024" name="Nat. Commun.">
        <title>Phylogenomics reveals the evolutionary origins of lichenization in chlorophyte algae.</title>
        <authorList>
            <person name="Puginier C."/>
            <person name="Libourel C."/>
            <person name="Otte J."/>
            <person name="Skaloud P."/>
            <person name="Haon M."/>
            <person name="Grisel S."/>
            <person name="Petersen M."/>
            <person name="Berrin J.G."/>
            <person name="Delaux P.M."/>
            <person name="Dal Grande F."/>
            <person name="Keller J."/>
        </authorList>
    </citation>
    <scope>NUCLEOTIDE SEQUENCE [LARGE SCALE GENOMIC DNA]</scope>
    <source>
        <strain evidence="3 4">SAG 2043</strain>
    </source>
</reference>